<dbReference type="AlphaFoldDB" id="A0A8J3VI44"/>
<organism evidence="1 2">
    <name type="scientific">Rhizocola hellebori</name>
    <dbReference type="NCBI Taxonomy" id="1392758"/>
    <lineage>
        <taxon>Bacteria</taxon>
        <taxon>Bacillati</taxon>
        <taxon>Actinomycetota</taxon>
        <taxon>Actinomycetes</taxon>
        <taxon>Micromonosporales</taxon>
        <taxon>Micromonosporaceae</taxon>
        <taxon>Rhizocola</taxon>
    </lineage>
</organism>
<evidence type="ECO:0000313" key="2">
    <source>
        <dbReference type="Proteomes" id="UP000612899"/>
    </source>
</evidence>
<gene>
    <name evidence="1" type="ORF">Rhe02_47080</name>
</gene>
<comment type="caution">
    <text evidence="1">The sequence shown here is derived from an EMBL/GenBank/DDBJ whole genome shotgun (WGS) entry which is preliminary data.</text>
</comment>
<dbReference type="InterPro" id="IPR025855">
    <property type="entry name" value="Replic_Relax"/>
</dbReference>
<dbReference type="EMBL" id="BONY01000029">
    <property type="protein sequence ID" value="GIH06641.1"/>
    <property type="molecule type" value="Genomic_DNA"/>
</dbReference>
<dbReference type="Pfam" id="PF13814">
    <property type="entry name" value="Replic_Relax"/>
    <property type="match status" value="1"/>
</dbReference>
<name>A0A8J3VI44_9ACTN</name>
<evidence type="ECO:0000313" key="1">
    <source>
        <dbReference type="EMBL" id="GIH06641.1"/>
    </source>
</evidence>
<sequence length="263" mass="29630">MSRTYVTARKLIELERSLSPRETNVLSTLARVRLATSTQLERLHFTDITPRQARQILTQMVARRLVLRLPRTVGGVRAGSSGFVYAMDTAGARLAMPQYPWQRRPWSVGLPFLAHSLGVTELFVRLAEAERLRTLVMQSFVGEPACWRSFAGLGGARTTLKPDAFLVTLLPGFEDRWFIELDRATESPATVARKCDLYRRYWQSGTEQARSDIFPRVLWLVPDDSRRGALVDVLGRQPAEAWPLFAVSVFSEGVNRIAQGAQV</sequence>
<keyword evidence="2" id="KW-1185">Reference proteome</keyword>
<dbReference type="Proteomes" id="UP000612899">
    <property type="component" value="Unassembled WGS sequence"/>
</dbReference>
<dbReference type="RefSeq" id="WP_203910455.1">
    <property type="nucleotide sequence ID" value="NZ_BONY01000029.1"/>
</dbReference>
<accession>A0A8J3VI44</accession>
<reference evidence="1" key="1">
    <citation type="submission" date="2021-01" db="EMBL/GenBank/DDBJ databases">
        <title>Whole genome shotgun sequence of Rhizocola hellebori NBRC 109834.</title>
        <authorList>
            <person name="Komaki H."/>
            <person name="Tamura T."/>
        </authorList>
    </citation>
    <scope>NUCLEOTIDE SEQUENCE</scope>
    <source>
        <strain evidence="1">NBRC 109834</strain>
    </source>
</reference>
<proteinExistence type="predicted"/>
<protein>
    <recommendedName>
        <fullName evidence="3">Replication-relaxation</fullName>
    </recommendedName>
</protein>
<evidence type="ECO:0008006" key="3">
    <source>
        <dbReference type="Google" id="ProtNLM"/>
    </source>
</evidence>